<name>A0A2H5XA99_9BACT</name>
<reference evidence="5" key="1">
    <citation type="submission" date="2017-09" db="EMBL/GenBank/DDBJ databases">
        <title>Metaegenomics of thermophilic ammonia-oxidizing enrichment culture.</title>
        <authorList>
            <person name="Kato S."/>
            <person name="Suzuki K."/>
        </authorList>
    </citation>
    <scope>NUCLEOTIDE SEQUENCE [LARGE SCALE GENOMIC DNA]</scope>
</reference>
<dbReference type="InterPro" id="IPR036770">
    <property type="entry name" value="Ankyrin_rpt-contain_sf"/>
</dbReference>
<dbReference type="PROSITE" id="PS50088">
    <property type="entry name" value="ANK_REPEAT"/>
    <property type="match status" value="4"/>
</dbReference>
<evidence type="ECO:0000313" key="4">
    <source>
        <dbReference type="EMBL" id="GBC98109.1"/>
    </source>
</evidence>
<dbReference type="AlphaFoldDB" id="A0A2H5XA99"/>
<dbReference type="Gene3D" id="1.25.40.20">
    <property type="entry name" value="Ankyrin repeat-containing domain"/>
    <property type="match status" value="3"/>
</dbReference>
<evidence type="ECO:0000256" key="2">
    <source>
        <dbReference type="ARBA" id="ARBA00023043"/>
    </source>
</evidence>
<feature type="repeat" description="ANK" evidence="3">
    <location>
        <begin position="42"/>
        <end position="74"/>
    </location>
</feature>
<dbReference type="SMART" id="SM00248">
    <property type="entry name" value="ANK"/>
    <property type="match status" value="7"/>
</dbReference>
<organism evidence="4 5">
    <name type="scientific">Candidatus Fervidibacter japonicus</name>
    <dbReference type="NCBI Taxonomy" id="2035412"/>
    <lineage>
        <taxon>Bacteria</taxon>
        <taxon>Candidatus Fervidibacterota</taxon>
        <taxon>Candidatus Fervidibacter</taxon>
    </lineage>
</organism>
<feature type="repeat" description="ANK" evidence="3">
    <location>
        <begin position="139"/>
        <end position="168"/>
    </location>
</feature>
<feature type="repeat" description="ANK" evidence="3">
    <location>
        <begin position="241"/>
        <end position="273"/>
    </location>
</feature>
<evidence type="ECO:0000256" key="3">
    <source>
        <dbReference type="PROSITE-ProRule" id="PRU00023"/>
    </source>
</evidence>
<gene>
    <name evidence="4" type="ORF">HRbin17_00606</name>
</gene>
<dbReference type="PRINTS" id="PR01415">
    <property type="entry name" value="ANKYRIN"/>
</dbReference>
<dbReference type="PANTHER" id="PTHR24123">
    <property type="entry name" value="ANKYRIN REPEAT-CONTAINING"/>
    <property type="match status" value="1"/>
</dbReference>
<protein>
    <submittedName>
        <fullName evidence="4">Uncharacterized protein</fullName>
    </submittedName>
</protein>
<keyword evidence="1" id="KW-0677">Repeat</keyword>
<feature type="repeat" description="ANK" evidence="3">
    <location>
        <begin position="274"/>
        <end position="306"/>
    </location>
</feature>
<dbReference type="Proteomes" id="UP000236173">
    <property type="component" value="Unassembled WGS sequence"/>
</dbReference>
<accession>A0A2H5XA99</accession>
<evidence type="ECO:0000313" key="5">
    <source>
        <dbReference type="Proteomes" id="UP000236173"/>
    </source>
</evidence>
<keyword evidence="2 3" id="KW-0040">ANK repeat</keyword>
<proteinExistence type="predicted"/>
<dbReference type="InterPro" id="IPR002110">
    <property type="entry name" value="Ankyrin_rpt"/>
</dbReference>
<dbReference type="Pfam" id="PF12796">
    <property type="entry name" value="Ank_2"/>
    <property type="match status" value="2"/>
</dbReference>
<comment type="caution">
    <text evidence="4">The sequence shown here is derived from an EMBL/GenBank/DDBJ whole genome shotgun (WGS) entry which is preliminary data.</text>
</comment>
<sequence length="374" mass="40054">MSEEQKGQFINAVKAGEADQVRTLLQSSSFLRDHIDAPWFDFEAPAIVYAASRRNRAVIEALLEHGADINAKSQWWAGGCSALHTVSSPLFSYDPELAAYLIQHGATIDAHAAAGLGMLDKLVELITADPHAVHACGPDGMTPLHFAATPQVAELLLAYGADINARDNDHNGTPAQWAVTHRLDVCRYLIERGAEADIFLFCAVGDRERVQLALQADPHLVYAQTSGDAPGGHVYTYTIGVPSTPLHVAAEFNRCEVARLLLKAGSDVAARGPHGGTPLHLAAWHGHIEMVDLLLDYDPPLDSPCEDFGSPPLGWAVHGSAHCRDPHANHTAVVERLIAAGASVHIPGNKWGEPLTAMGTETIAALLRRHGATP</sequence>
<dbReference type="EMBL" id="BEHT01000006">
    <property type="protein sequence ID" value="GBC98109.1"/>
    <property type="molecule type" value="Genomic_DNA"/>
</dbReference>
<dbReference type="SUPFAM" id="SSF48403">
    <property type="entry name" value="Ankyrin repeat"/>
    <property type="match status" value="1"/>
</dbReference>
<dbReference type="Pfam" id="PF00023">
    <property type="entry name" value="Ank"/>
    <property type="match status" value="1"/>
</dbReference>
<dbReference type="PROSITE" id="PS50297">
    <property type="entry name" value="ANK_REP_REGION"/>
    <property type="match status" value="3"/>
</dbReference>
<dbReference type="PANTHER" id="PTHR24123:SF33">
    <property type="entry name" value="PROTEIN HOS4"/>
    <property type="match status" value="1"/>
</dbReference>
<evidence type="ECO:0000256" key="1">
    <source>
        <dbReference type="ARBA" id="ARBA00022737"/>
    </source>
</evidence>
<dbReference type="InterPro" id="IPR051165">
    <property type="entry name" value="Multifunctional_ANK_Repeat"/>
</dbReference>